<evidence type="ECO:0000313" key="16">
    <source>
        <dbReference type="Proteomes" id="UP000620104"/>
    </source>
</evidence>
<gene>
    <name evidence="15" type="ORF">NliqN6_1801</name>
</gene>
<evidence type="ECO:0000256" key="9">
    <source>
        <dbReference type="ARBA" id="ARBA00040965"/>
    </source>
</evidence>
<evidence type="ECO:0000256" key="2">
    <source>
        <dbReference type="ARBA" id="ARBA00006734"/>
    </source>
</evidence>
<name>A0A8H3TSF2_9TREE</name>
<accession>A0A8H3TSF2</accession>
<feature type="compositionally biased region" description="Basic and acidic residues" evidence="14">
    <location>
        <begin position="200"/>
        <end position="220"/>
    </location>
</feature>
<evidence type="ECO:0000256" key="6">
    <source>
        <dbReference type="ARBA" id="ARBA00022679"/>
    </source>
</evidence>
<evidence type="ECO:0000256" key="14">
    <source>
        <dbReference type="SAM" id="MobiDB-lite"/>
    </source>
</evidence>
<evidence type="ECO:0000256" key="13">
    <source>
        <dbReference type="ARBA" id="ARBA00043219"/>
    </source>
</evidence>
<comment type="caution">
    <text evidence="15">The sequence shown here is derived from an EMBL/GenBank/DDBJ whole genome shotgun (WGS) entry which is preliminary data.</text>
</comment>
<dbReference type="PANTHER" id="PTHR11129">
    <property type="entry name" value="PROTEIN FARNESYLTRANSFERASE ALPHA SUBUNIT/RAB GERANYLGERANYL TRANSFERASE ALPHA SUBUNIT"/>
    <property type="match status" value="1"/>
</dbReference>
<protein>
    <recommendedName>
        <fullName evidence="9">Protein farnesyltransferase/geranylgeranyltransferase type-1 subunit alpha</fullName>
        <ecNumber evidence="4">2.5.1.58</ecNumber>
        <ecNumber evidence="3">2.5.1.59</ecNumber>
    </recommendedName>
    <alternativeName>
        <fullName evidence="12">CAAX farnesyltransferase subunit alpha</fullName>
    </alternativeName>
    <alternativeName>
        <fullName evidence="11">FTase-alpha</fullName>
    </alternativeName>
    <alternativeName>
        <fullName evidence="10">Ras proteins prenyltransferase subunit alpha</fullName>
    </alternativeName>
    <alternativeName>
        <fullName evidence="13">Type I protein geranyl-geranyltransferase subunit alpha</fullName>
    </alternativeName>
</protein>
<dbReference type="GO" id="GO:0005965">
    <property type="term" value="C:protein farnesyltransferase complex"/>
    <property type="evidence" value="ECO:0007669"/>
    <property type="project" value="TreeGrafter"/>
</dbReference>
<dbReference type="AlphaFoldDB" id="A0A8H3TSF2"/>
<evidence type="ECO:0000256" key="1">
    <source>
        <dbReference type="ARBA" id="ARBA00001946"/>
    </source>
</evidence>
<evidence type="ECO:0000256" key="11">
    <source>
        <dbReference type="ARBA" id="ARBA00042436"/>
    </source>
</evidence>
<dbReference type="PROSITE" id="PS51147">
    <property type="entry name" value="PFTA"/>
    <property type="match status" value="4"/>
</dbReference>
<comment type="similarity">
    <text evidence="2">Belongs to the protein prenyltransferase subunit alpha family.</text>
</comment>
<dbReference type="GO" id="GO:0004660">
    <property type="term" value="F:protein farnesyltransferase activity"/>
    <property type="evidence" value="ECO:0007669"/>
    <property type="project" value="UniProtKB-EC"/>
</dbReference>
<dbReference type="InterPro" id="IPR002088">
    <property type="entry name" value="Prenyl_trans_a"/>
</dbReference>
<comment type="cofactor">
    <cofactor evidence="1">
        <name>Mg(2+)</name>
        <dbReference type="ChEBI" id="CHEBI:18420"/>
    </cofactor>
</comment>
<evidence type="ECO:0000313" key="15">
    <source>
        <dbReference type="EMBL" id="GHJ85399.1"/>
    </source>
</evidence>
<organism evidence="15 16">
    <name type="scientific">Naganishia liquefaciens</name>
    <dbReference type="NCBI Taxonomy" id="104408"/>
    <lineage>
        <taxon>Eukaryota</taxon>
        <taxon>Fungi</taxon>
        <taxon>Dikarya</taxon>
        <taxon>Basidiomycota</taxon>
        <taxon>Agaricomycotina</taxon>
        <taxon>Tremellomycetes</taxon>
        <taxon>Filobasidiales</taxon>
        <taxon>Filobasidiaceae</taxon>
        <taxon>Naganishia</taxon>
    </lineage>
</organism>
<keyword evidence="6" id="KW-0808">Transferase</keyword>
<dbReference type="EC" id="2.5.1.59" evidence="3"/>
<dbReference type="EC" id="2.5.1.58" evidence="4"/>
<evidence type="ECO:0000256" key="8">
    <source>
        <dbReference type="ARBA" id="ARBA00022842"/>
    </source>
</evidence>
<dbReference type="SUPFAM" id="SSF48439">
    <property type="entry name" value="Protein prenylyltransferase"/>
    <property type="match status" value="2"/>
</dbReference>
<proteinExistence type="inferred from homology"/>
<dbReference type="OrthoDB" id="10255768at2759"/>
<keyword evidence="8" id="KW-0460">Magnesium</keyword>
<keyword evidence="16" id="KW-1185">Reference proteome</keyword>
<evidence type="ECO:0000256" key="12">
    <source>
        <dbReference type="ARBA" id="ARBA00043086"/>
    </source>
</evidence>
<dbReference type="Proteomes" id="UP000620104">
    <property type="component" value="Unassembled WGS sequence"/>
</dbReference>
<dbReference type="PANTHER" id="PTHR11129:SF1">
    <property type="entry name" value="PROTEIN FARNESYLTRANSFERASE_GERANYLGERANYLTRANSFERASE TYPE-1 SUBUNIT ALPHA"/>
    <property type="match status" value="1"/>
</dbReference>
<evidence type="ECO:0000256" key="5">
    <source>
        <dbReference type="ARBA" id="ARBA00022602"/>
    </source>
</evidence>
<dbReference type="GO" id="GO:0005953">
    <property type="term" value="C:CAAX-protein geranylgeranyltransferase complex"/>
    <property type="evidence" value="ECO:0007669"/>
    <property type="project" value="TreeGrafter"/>
</dbReference>
<dbReference type="Pfam" id="PF01239">
    <property type="entry name" value="PPTA"/>
    <property type="match status" value="4"/>
</dbReference>
<keyword evidence="7" id="KW-0677">Repeat</keyword>
<evidence type="ECO:0000256" key="4">
    <source>
        <dbReference type="ARBA" id="ARBA00012702"/>
    </source>
</evidence>
<dbReference type="EMBL" id="BLZA01000011">
    <property type="protein sequence ID" value="GHJ85399.1"/>
    <property type="molecule type" value="Genomic_DNA"/>
</dbReference>
<keyword evidence="5" id="KW-0637">Prenyltransferase</keyword>
<reference evidence="15" key="1">
    <citation type="submission" date="2020-07" db="EMBL/GenBank/DDBJ databases">
        <title>Draft Genome Sequence of a Deep-Sea Yeast, Naganishia (Cryptococcus) liquefaciens strain N6.</title>
        <authorList>
            <person name="Han Y.W."/>
            <person name="Kajitani R."/>
            <person name="Morimoto H."/>
            <person name="Parhat M."/>
            <person name="Tsubouchi H."/>
            <person name="Bakenova O."/>
            <person name="Ogata M."/>
            <person name="Argunhan B."/>
            <person name="Aoki R."/>
            <person name="Kajiwara S."/>
            <person name="Itoh T."/>
            <person name="Iwasaki H."/>
        </authorList>
    </citation>
    <scope>NUCLEOTIDE SEQUENCE</scope>
    <source>
        <strain evidence="15">N6</strain>
    </source>
</reference>
<evidence type="ECO:0000256" key="7">
    <source>
        <dbReference type="ARBA" id="ARBA00022737"/>
    </source>
</evidence>
<feature type="region of interest" description="Disordered" evidence="14">
    <location>
        <begin position="195"/>
        <end position="230"/>
    </location>
</feature>
<evidence type="ECO:0000256" key="3">
    <source>
        <dbReference type="ARBA" id="ARBA00012700"/>
    </source>
</evidence>
<dbReference type="Gene3D" id="1.25.40.120">
    <property type="entry name" value="Protein prenylyltransferase"/>
    <property type="match status" value="2"/>
</dbReference>
<evidence type="ECO:0000256" key="10">
    <source>
        <dbReference type="ARBA" id="ARBA00041392"/>
    </source>
</evidence>
<sequence length="403" mass="46419">MSEEESYMPYGERPEWQDVVPMPQQDAQNGLVPIAYSVEYSDAMDYFRAIAAEQEYSERVLALTEDIIRKNPAHYTVWQYRMNTLLALQTDLKKELQLMNEFAEENLKSYQVWHHRLTLISHMQPGLEDLQREIDFIHNSLMADTKNYHTWAYLNWLYSHFSNLPGTQGGNRFSEDEWARELEWCNHMLDSTYKFQRPSGTDKEDSGRQETHDPSDRVDQESMETLGRGDGRNNSAWSWRWHLVIARKGVKPNPAAEIEYALSQIRTIPHNASAWNYLRGIHKRFAIPLTESLPAILPFTTIPDSSTSELSSDAPNASTVTNTGTPLPVPFAIEWLADCEAEQAGDASSSASYERAAGLYHELGERWDVMRKTYWRHRQADVLRQASVDRENGQRDEIAAVTV</sequence>
<dbReference type="GO" id="GO:0004662">
    <property type="term" value="F:CAAX-protein geranylgeranyltransferase activity"/>
    <property type="evidence" value="ECO:0007669"/>
    <property type="project" value="UniProtKB-EC"/>
</dbReference>